<sequence>MLLRYVHMYLKCQTAPTDSSIATIDSIVKPHPGENVQDTPTKSSNKTFRMEYHQKTMKTKWAFISIETQAQLHLTQIIMMCNILRKRTQRTNQNVGLNDTENSTIPGMADWEAILQMEYSKDPQWALVCVVFLVTLVLVGVWYCGMCKNKHTEYIDPVVTHNLKPEFVKDVVRRKARFLAWFKYLKSRRKHVKQKAESEAEALLSSNNGSEEDLFDQTDMSAFLSNFMF</sequence>
<evidence type="ECO:0000256" key="1">
    <source>
        <dbReference type="SAM" id="Phobius"/>
    </source>
</evidence>
<keyword evidence="1" id="KW-0812">Transmembrane</keyword>
<keyword evidence="3" id="KW-1185">Reference proteome</keyword>
<name>A0A8S3SCJ5_MYTED</name>
<dbReference type="EMBL" id="CAJPWZ010001454">
    <property type="protein sequence ID" value="CAG2215749.1"/>
    <property type="molecule type" value="Genomic_DNA"/>
</dbReference>
<dbReference type="AlphaFoldDB" id="A0A8S3SCJ5"/>
<keyword evidence="1" id="KW-0472">Membrane</keyword>
<dbReference type="Proteomes" id="UP000683360">
    <property type="component" value="Unassembled WGS sequence"/>
</dbReference>
<organism evidence="2 3">
    <name type="scientific">Mytilus edulis</name>
    <name type="common">Blue mussel</name>
    <dbReference type="NCBI Taxonomy" id="6550"/>
    <lineage>
        <taxon>Eukaryota</taxon>
        <taxon>Metazoa</taxon>
        <taxon>Spiralia</taxon>
        <taxon>Lophotrochozoa</taxon>
        <taxon>Mollusca</taxon>
        <taxon>Bivalvia</taxon>
        <taxon>Autobranchia</taxon>
        <taxon>Pteriomorphia</taxon>
        <taxon>Mytilida</taxon>
        <taxon>Mytiloidea</taxon>
        <taxon>Mytilidae</taxon>
        <taxon>Mytilinae</taxon>
        <taxon>Mytilus</taxon>
    </lineage>
</organism>
<protein>
    <submittedName>
        <fullName evidence="2">Uncharacterized protein</fullName>
    </submittedName>
</protein>
<evidence type="ECO:0000313" key="2">
    <source>
        <dbReference type="EMBL" id="CAG2215749.1"/>
    </source>
</evidence>
<dbReference type="OrthoDB" id="6097757at2759"/>
<evidence type="ECO:0000313" key="3">
    <source>
        <dbReference type="Proteomes" id="UP000683360"/>
    </source>
</evidence>
<reference evidence="2" key="1">
    <citation type="submission" date="2021-03" db="EMBL/GenBank/DDBJ databases">
        <authorList>
            <person name="Bekaert M."/>
        </authorList>
    </citation>
    <scope>NUCLEOTIDE SEQUENCE</scope>
</reference>
<feature type="transmembrane region" description="Helical" evidence="1">
    <location>
        <begin position="125"/>
        <end position="143"/>
    </location>
</feature>
<comment type="caution">
    <text evidence="2">The sequence shown here is derived from an EMBL/GenBank/DDBJ whole genome shotgun (WGS) entry which is preliminary data.</text>
</comment>
<accession>A0A8S3SCJ5</accession>
<gene>
    <name evidence="2" type="ORF">MEDL_29532</name>
</gene>
<keyword evidence="1" id="KW-1133">Transmembrane helix</keyword>
<proteinExistence type="predicted"/>